<dbReference type="CDD" id="cd01169">
    <property type="entry name" value="HMPP_kinase"/>
    <property type="match status" value="1"/>
</dbReference>
<evidence type="ECO:0000313" key="14">
    <source>
        <dbReference type="Proteomes" id="UP000065511"/>
    </source>
</evidence>
<dbReference type="Pfam" id="PF08543">
    <property type="entry name" value="Phos_pyr_kin"/>
    <property type="match status" value="1"/>
</dbReference>
<evidence type="ECO:0000256" key="5">
    <source>
        <dbReference type="ARBA" id="ARBA00012135"/>
    </source>
</evidence>
<evidence type="ECO:0000259" key="12">
    <source>
        <dbReference type="Pfam" id="PF08543"/>
    </source>
</evidence>
<keyword evidence="14" id="KW-1185">Reference proteome</keyword>
<dbReference type="PANTHER" id="PTHR20858:SF17">
    <property type="entry name" value="HYDROXYMETHYLPYRIMIDINE_PHOSPHOMETHYLPYRIMIDINE KINASE THI20-RELATED"/>
    <property type="match status" value="1"/>
</dbReference>
<evidence type="ECO:0000256" key="6">
    <source>
        <dbReference type="ARBA" id="ARBA00012963"/>
    </source>
</evidence>
<evidence type="ECO:0000256" key="3">
    <source>
        <dbReference type="ARBA" id="ARBA00004769"/>
    </source>
</evidence>
<sequence>MNETIQALTIAGFDSGGGAGMQADLKTFQERLVFGTSVLTALPIQNTQGVKKVYDIPLDAIQDQLVVVREDFKISAVKTGMLFTAEITHLVSEFLKAADFGPLVVDPVMIAKSGHALLKDSAVRSLIEELLPQAFVITPNIPEAEVMSNMTITTKDEMLTAAKKIQVLGAKNVVVKGGHHLEGTQSTDLLLLEDGQLDWLAADRIPTKNTHGTGCTFSACITAELAKGVDVRSAVHTSKEFIQAAIADGIQVGFGNGPTNHWAYRKVERHEEY</sequence>
<evidence type="ECO:0000256" key="10">
    <source>
        <dbReference type="ARBA" id="ARBA00042102"/>
    </source>
</evidence>
<reference evidence="13 14" key="1">
    <citation type="submission" date="2015-12" db="EMBL/GenBank/DDBJ databases">
        <authorList>
            <person name="Lauer A."/>
            <person name="Humrighouse B."/>
            <person name="Loparev V."/>
            <person name="Shewmaker P.L."/>
            <person name="Whitney A.M."/>
            <person name="McLaughlin R.W."/>
        </authorList>
    </citation>
    <scope>NUCLEOTIDE SEQUENCE [LARGE SCALE GENOMIC DNA]</scope>
    <source>
        <strain evidence="13 14">LMG 23085</strain>
    </source>
</reference>
<evidence type="ECO:0000313" key="13">
    <source>
        <dbReference type="EMBL" id="ALS00232.1"/>
    </source>
</evidence>
<gene>
    <name evidence="13" type="ORF">ATZ33_02220</name>
</gene>
<dbReference type="EC" id="2.7.1.49" evidence="5"/>
<evidence type="ECO:0000256" key="2">
    <source>
        <dbReference type="ARBA" id="ARBA00000565"/>
    </source>
</evidence>
<evidence type="ECO:0000256" key="4">
    <source>
        <dbReference type="ARBA" id="ARBA00009879"/>
    </source>
</evidence>
<accession>A0ABM5W558</accession>
<keyword evidence="13" id="KW-0808">Transferase</keyword>
<dbReference type="PANTHER" id="PTHR20858">
    <property type="entry name" value="PHOSPHOMETHYLPYRIMIDINE KINASE"/>
    <property type="match status" value="1"/>
</dbReference>
<dbReference type="NCBIfam" id="TIGR00097">
    <property type="entry name" value="HMP-P_kinase"/>
    <property type="match status" value="1"/>
</dbReference>
<comment type="pathway">
    <text evidence="9">Cofactor biosynthesis; thiamine diphosphate biosynthesis; 4-amino-2-methyl-5-diphosphomethylpyrimidine from 5-amino-1-(5-phospho-D-ribosyl)imidazole: step 2/3.</text>
</comment>
<dbReference type="SUPFAM" id="SSF53613">
    <property type="entry name" value="Ribokinase-like"/>
    <property type="match status" value="1"/>
</dbReference>
<keyword evidence="13" id="KW-0418">Kinase</keyword>
<keyword evidence="8" id="KW-0784">Thiamine biosynthesis</keyword>
<protein>
    <recommendedName>
        <fullName evidence="7">Hydroxymethylpyrimidine/phosphomethylpyrimidine kinase</fullName>
        <ecNumber evidence="5">2.7.1.49</ecNumber>
        <ecNumber evidence="6">2.7.4.7</ecNumber>
    </recommendedName>
    <alternativeName>
        <fullName evidence="10">Hydroxymethylpyrimidine kinase</fullName>
    </alternativeName>
    <alternativeName>
        <fullName evidence="11">Hydroxymethylpyrimidine phosphate kinase</fullName>
    </alternativeName>
</protein>
<proteinExistence type="inferred from homology"/>
<evidence type="ECO:0000256" key="1">
    <source>
        <dbReference type="ARBA" id="ARBA00000151"/>
    </source>
</evidence>
<comment type="pathway">
    <text evidence="3">Cofactor biosynthesis; thiamine diphosphate biosynthesis; 4-amino-2-methyl-5-diphosphomethylpyrimidine from 5-amino-1-(5-phospho-D-ribosyl)imidazole: step 3/3.</text>
</comment>
<dbReference type="GO" id="GO:0016301">
    <property type="term" value="F:kinase activity"/>
    <property type="evidence" value="ECO:0007669"/>
    <property type="project" value="UniProtKB-KW"/>
</dbReference>
<evidence type="ECO:0000256" key="7">
    <source>
        <dbReference type="ARBA" id="ARBA00019161"/>
    </source>
</evidence>
<feature type="domain" description="Pyridoxamine kinase/Phosphomethylpyrimidine kinase" evidence="12">
    <location>
        <begin position="14"/>
        <end position="260"/>
    </location>
</feature>
<comment type="catalytic activity">
    <reaction evidence="2">
        <text>4-amino-2-methyl-5-(phosphooxymethyl)pyrimidine + ATP = 4-amino-2-methyl-5-(diphosphooxymethyl)pyrimidine + ADP</text>
        <dbReference type="Rhea" id="RHEA:19893"/>
        <dbReference type="ChEBI" id="CHEBI:30616"/>
        <dbReference type="ChEBI" id="CHEBI:57841"/>
        <dbReference type="ChEBI" id="CHEBI:58354"/>
        <dbReference type="ChEBI" id="CHEBI:456216"/>
        <dbReference type="EC" id="2.7.4.7"/>
    </reaction>
</comment>
<evidence type="ECO:0000256" key="9">
    <source>
        <dbReference type="ARBA" id="ARBA00037917"/>
    </source>
</evidence>
<dbReference type="EMBL" id="CP013614">
    <property type="protein sequence ID" value="ALS00232.1"/>
    <property type="molecule type" value="Genomic_DNA"/>
</dbReference>
<dbReference type="InterPro" id="IPR029056">
    <property type="entry name" value="Ribokinase-like"/>
</dbReference>
<dbReference type="InterPro" id="IPR004399">
    <property type="entry name" value="HMP/HMP-P_kinase_dom"/>
</dbReference>
<dbReference type="Proteomes" id="UP000065511">
    <property type="component" value="Chromosome"/>
</dbReference>
<name>A0ABM5W558_9ENTE</name>
<evidence type="ECO:0000256" key="8">
    <source>
        <dbReference type="ARBA" id="ARBA00022977"/>
    </source>
</evidence>
<comment type="catalytic activity">
    <reaction evidence="1">
        <text>4-amino-5-hydroxymethyl-2-methylpyrimidine + ATP = 4-amino-2-methyl-5-(phosphooxymethyl)pyrimidine + ADP + H(+)</text>
        <dbReference type="Rhea" id="RHEA:23096"/>
        <dbReference type="ChEBI" id="CHEBI:15378"/>
        <dbReference type="ChEBI" id="CHEBI:16892"/>
        <dbReference type="ChEBI" id="CHEBI:30616"/>
        <dbReference type="ChEBI" id="CHEBI:58354"/>
        <dbReference type="ChEBI" id="CHEBI:456216"/>
        <dbReference type="EC" id="2.7.1.49"/>
    </reaction>
</comment>
<organism evidence="13 14">
    <name type="scientific">Enterococcus silesiacus</name>
    <dbReference type="NCBI Taxonomy" id="332949"/>
    <lineage>
        <taxon>Bacteria</taxon>
        <taxon>Bacillati</taxon>
        <taxon>Bacillota</taxon>
        <taxon>Bacilli</taxon>
        <taxon>Lactobacillales</taxon>
        <taxon>Enterococcaceae</taxon>
        <taxon>Enterococcus</taxon>
    </lineage>
</organism>
<evidence type="ECO:0000256" key="11">
    <source>
        <dbReference type="ARBA" id="ARBA00043176"/>
    </source>
</evidence>
<comment type="similarity">
    <text evidence="4">Belongs to the ThiD family.</text>
</comment>
<dbReference type="EC" id="2.7.4.7" evidence="6"/>
<dbReference type="InterPro" id="IPR013749">
    <property type="entry name" value="PM/HMP-P_kinase-1"/>
</dbReference>
<dbReference type="RefSeq" id="WP_071876304.1">
    <property type="nucleotide sequence ID" value="NZ_JXLC01000002.1"/>
</dbReference>
<dbReference type="Gene3D" id="3.40.1190.20">
    <property type="match status" value="1"/>
</dbReference>